<dbReference type="PANTHER" id="PTHR18460:SF3">
    <property type="entry name" value="TELO2-INTERACTING PROTEIN 1 HOMOLOG"/>
    <property type="match status" value="1"/>
</dbReference>
<dbReference type="InterPro" id="IPR011989">
    <property type="entry name" value="ARM-like"/>
</dbReference>
<dbReference type="PANTHER" id="PTHR18460">
    <property type="entry name" value="TEL2 INTERACTING PROTEIN 1 TTI1 FAMILY MEMBER"/>
    <property type="match status" value="1"/>
</dbReference>
<evidence type="ECO:0000259" key="3">
    <source>
        <dbReference type="Pfam" id="PF24181"/>
    </source>
</evidence>
<gene>
    <name evidence="4" type="ORF">WJX84_006608</name>
</gene>
<organism evidence="4 5">
    <name type="scientific">Apatococcus fuscideae</name>
    <dbReference type="NCBI Taxonomy" id="2026836"/>
    <lineage>
        <taxon>Eukaryota</taxon>
        <taxon>Viridiplantae</taxon>
        <taxon>Chlorophyta</taxon>
        <taxon>core chlorophytes</taxon>
        <taxon>Trebouxiophyceae</taxon>
        <taxon>Chlorellales</taxon>
        <taxon>Chlorellaceae</taxon>
        <taxon>Apatococcus</taxon>
    </lineage>
</organism>
<dbReference type="AlphaFoldDB" id="A0AAW1TG62"/>
<feature type="region of interest" description="Disordered" evidence="1">
    <location>
        <begin position="700"/>
        <end position="719"/>
    </location>
</feature>
<dbReference type="SUPFAM" id="SSF48371">
    <property type="entry name" value="ARM repeat"/>
    <property type="match status" value="1"/>
</dbReference>
<dbReference type="InterPro" id="IPR057566">
    <property type="entry name" value="TPR_TTI1_N"/>
</dbReference>
<dbReference type="InterPro" id="IPR052587">
    <property type="entry name" value="TELO2-interacting_protein_1"/>
</dbReference>
<dbReference type="Proteomes" id="UP001485043">
    <property type="component" value="Unassembled WGS sequence"/>
</dbReference>
<keyword evidence="5" id="KW-1185">Reference proteome</keyword>
<dbReference type="GO" id="GO:0005737">
    <property type="term" value="C:cytoplasm"/>
    <property type="evidence" value="ECO:0007669"/>
    <property type="project" value="TreeGrafter"/>
</dbReference>
<evidence type="ECO:0000313" key="5">
    <source>
        <dbReference type="Proteomes" id="UP001485043"/>
    </source>
</evidence>
<dbReference type="Pfam" id="PF21547">
    <property type="entry name" value="TTI1"/>
    <property type="match status" value="1"/>
</dbReference>
<dbReference type="Pfam" id="PF24181">
    <property type="entry name" value="TPR_TTI1_C"/>
    <property type="match status" value="1"/>
</dbReference>
<comment type="caution">
    <text evidence="4">The sequence shown here is derived from an EMBL/GenBank/DDBJ whole genome shotgun (WGS) entry which is preliminary data.</text>
</comment>
<dbReference type="InterPro" id="IPR016024">
    <property type="entry name" value="ARM-type_fold"/>
</dbReference>
<feature type="domain" description="TTI1 C-terminal TPR" evidence="3">
    <location>
        <begin position="834"/>
        <end position="998"/>
    </location>
</feature>
<protein>
    <submittedName>
        <fullName evidence="4">Uncharacterized protein</fullName>
    </submittedName>
</protein>
<feature type="domain" description="TTI1 N-terminal TPR" evidence="2">
    <location>
        <begin position="242"/>
        <end position="310"/>
    </location>
</feature>
<reference evidence="4 5" key="1">
    <citation type="journal article" date="2024" name="Nat. Commun.">
        <title>Phylogenomics reveals the evolutionary origins of lichenization in chlorophyte algae.</title>
        <authorList>
            <person name="Puginier C."/>
            <person name="Libourel C."/>
            <person name="Otte J."/>
            <person name="Skaloud P."/>
            <person name="Haon M."/>
            <person name="Grisel S."/>
            <person name="Petersen M."/>
            <person name="Berrin J.G."/>
            <person name="Delaux P.M."/>
            <person name="Dal Grande F."/>
            <person name="Keller J."/>
        </authorList>
    </citation>
    <scope>NUCLEOTIDE SEQUENCE [LARGE SCALE GENOMIC DNA]</scope>
    <source>
        <strain evidence="4 5">SAG 2523</strain>
    </source>
</reference>
<dbReference type="EMBL" id="JALJOV010000054">
    <property type="protein sequence ID" value="KAK9867939.1"/>
    <property type="molecule type" value="Genomic_DNA"/>
</dbReference>
<dbReference type="Gene3D" id="1.25.10.10">
    <property type="entry name" value="Leucine-rich Repeat Variant"/>
    <property type="match status" value="2"/>
</dbReference>
<evidence type="ECO:0000256" key="1">
    <source>
        <dbReference type="SAM" id="MobiDB-lite"/>
    </source>
</evidence>
<name>A0AAW1TG62_9CHLO</name>
<feature type="compositionally biased region" description="Polar residues" evidence="1">
    <location>
        <begin position="901"/>
        <end position="913"/>
    </location>
</feature>
<sequence length="1021" mass="107626">MTEDFANRRPKRQSPYGTQRASCLRRTLPQAAAEDLDFQEDLIMMADLRQETFRQLRSTCAQLLPLRSSASKLTEILVLLLSQLDSAHPVGLAGCLDYVLFPLLFLADSICAVRGGSAPGGEAGPPAFPAATSSQVAERGLACCQALLDRCPIAHPTQLINLLQRFGSVAALPRSNATEEVRMGAQLVDETGGLSANAAALDALKLMAMRDRKRSANEAAETSQGILPLRGMPKPANLGERPLQDLAWTQASERISSLLRQVLPSLCSHPRAAVRAAIPYCVMELVAKCPTALQPCMELLVELMLTLAQDPWPQVCNPCRMWLTQSSPLSPLLQLSAASLTAILDRLVAGLRRSVEAGQEAGRLHARRLASAFMAWPPHLTQALLTNPAQLSALCSALVHCFDFSPSAAALLFGLRANDEEGGGVLPGTAATGAPSWPAGAGPENPPAAVLLPRMPAGLALLGDPSSYEAVAGVARGMGRAASSAGGTVLHAPAIRSLATYNLAGVSVSQQALGRNALLVRASCEALGAGARSVGPRFSLDGRLLRLALLPLLERLADPCPSVAASAAAAVGSICLHCGPPTFQQLVADNADYIVDEACRQLRHLPHYPRAPHLFAALLRRAGVAADLLPLLAEPAGAALQGLSILARSQRPHLAKPFLQVLQETVDGTKLDADAALGGLQQLALAAEARLRTQRAAARVPEATSTDAVPPGHESPAGQASMDEIHDYFEAREPGTETPTFDNIGTVQLSEEEVESVKELRSRIHADAFLASTAADTAGPLLFSSNTEVVLGAMDLCCRALHTLAATTAALDVLEDVLWPGVEADGNLEAPPPTTPKLLPSVHIFWAPLMAALQDKRAAVAEQALHSLADMTQTAGGDFLARRFSTEAWPLMQAYLQHPQKTLTRQARPQSGGQARRASGPFGDQEGLAPAAVQKLHHAVLACIAAILGHTRAANALRSLTQEIAQAAVTCLSSQDTSIVQAAAAKVLEDAGRIDKAIVGRVLEQFCCSSQSSAEVRLADL</sequence>
<dbReference type="Pfam" id="PF24173">
    <property type="entry name" value="TPR_TTI1_N"/>
    <property type="match status" value="1"/>
</dbReference>
<dbReference type="InterPro" id="IPR049362">
    <property type="entry name" value="TTI1_rpt"/>
</dbReference>
<dbReference type="InterPro" id="IPR057567">
    <property type="entry name" value="TPR_TTI1_C"/>
</dbReference>
<accession>A0AAW1TG62</accession>
<proteinExistence type="predicted"/>
<evidence type="ECO:0000259" key="2">
    <source>
        <dbReference type="Pfam" id="PF24173"/>
    </source>
</evidence>
<evidence type="ECO:0000313" key="4">
    <source>
        <dbReference type="EMBL" id="KAK9867939.1"/>
    </source>
</evidence>
<feature type="region of interest" description="Disordered" evidence="1">
    <location>
        <begin position="901"/>
        <end position="924"/>
    </location>
</feature>